<evidence type="ECO:0000256" key="1">
    <source>
        <dbReference type="SAM" id="MobiDB-lite"/>
    </source>
</evidence>
<evidence type="ECO:0000313" key="4">
    <source>
        <dbReference type="Proteomes" id="UP001190700"/>
    </source>
</evidence>
<accession>A0AAE0G3G9</accession>
<evidence type="ECO:0000256" key="2">
    <source>
        <dbReference type="SAM" id="SignalP"/>
    </source>
</evidence>
<reference evidence="3 4" key="1">
    <citation type="journal article" date="2015" name="Genome Biol. Evol.">
        <title>Comparative Genomics of a Bacterivorous Green Alga Reveals Evolutionary Causalities and Consequences of Phago-Mixotrophic Mode of Nutrition.</title>
        <authorList>
            <person name="Burns J.A."/>
            <person name="Paasch A."/>
            <person name="Narechania A."/>
            <person name="Kim E."/>
        </authorList>
    </citation>
    <scope>NUCLEOTIDE SEQUENCE [LARGE SCALE GENOMIC DNA]</scope>
    <source>
        <strain evidence="3 4">PLY_AMNH</strain>
    </source>
</reference>
<feature type="compositionally biased region" description="Basic and acidic residues" evidence="1">
    <location>
        <begin position="79"/>
        <end position="103"/>
    </location>
</feature>
<feature type="region of interest" description="Disordered" evidence="1">
    <location>
        <begin position="72"/>
        <end position="122"/>
    </location>
</feature>
<keyword evidence="2" id="KW-0732">Signal</keyword>
<dbReference type="EMBL" id="LGRX02010149">
    <property type="protein sequence ID" value="KAK3270895.1"/>
    <property type="molecule type" value="Genomic_DNA"/>
</dbReference>
<protein>
    <submittedName>
        <fullName evidence="3">Uncharacterized protein</fullName>
    </submittedName>
</protein>
<organism evidence="3 4">
    <name type="scientific">Cymbomonas tetramitiformis</name>
    <dbReference type="NCBI Taxonomy" id="36881"/>
    <lineage>
        <taxon>Eukaryota</taxon>
        <taxon>Viridiplantae</taxon>
        <taxon>Chlorophyta</taxon>
        <taxon>Pyramimonadophyceae</taxon>
        <taxon>Pyramimonadales</taxon>
        <taxon>Pyramimonadaceae</taxon>
        <taxon>Cymbomonas</taxon>
    </lineage>
</organism>
<gene>
    <name evidence="3" type="ORF">CYMTET_20729</name>
</gene>
<dbReference type="AlphaFoldDB" id="A0AAE0G3G9"/>
<sequence>MARSVGVPFALWLCALGIGSIEGKLKINNNAKCDEIRDEFERYVAIEGPSGEEYDHASEKVNKQLAHFGCLLSPRGMRGNKDKEKREKKEKEREKESVREPTSERQSGNSEAKKKKKTFSERILTATGLRRWSLGKLKSRKQKKGRVLLTK</sequence>
<evidence type="ECO:0000313" key="3">
    <source>
        <dbReference type="EMBL" id="KAK3270895.1"/>
    </source>
</evidence>
<feature type="chain" id="PRO_5042245326" evidence="2">
    <location>
        <begin position="24"/>
        <end position="151"/>
    </location>
</feature>
<feature type="signal peptide" evidence="2">
    <location>
        <begin position="1"/>
        <end position="23"/>
    </location>
</feature>
<name>A0AAE0G3G9_9CHLO</name>
<keyword evidence="4" id="KW-1185">Reference proteome</keyword>
<dbReference type="Proteomes" id="UP001190700">
    <property type="component" value="Unassembled WGS sequence"/>
</dbReference>
<comment type="caution">
    <text evidence="3">The sequence shown here is derived from an EMBL/GenBank/DDBJ whole genome shotgun (WGS) entry which is preliminary data.</text>
</comment>
<proteinExistence type="predicted"/>